<name>A0ABM9YGP5_AJEDR</name>
<sequence>MGPSPAWKPGKIREQAWASVLLGRQMLQSDRSDRLQPSRAGNSWKQQKIFIARQNISQQPVGLAFQAMSIIVSSIAKPCQAQRPPQCHYPSTTASPGTRKIYGVLTMRKASGQSGCWLVATLPFLTTHRLFNATAFEWLADFLLLQILWMSSHLRAQSPPLASALFNWARNFPILKFSPAFFPAWRGCPMDRHPCHISRPDDWVVATWRIPATLFEIHYSLSSGLYHKGDRTKSSSWGVVCSKGHEAVLSHHPQPEPGLNPTKFETIAAQFSNPPTGSSWIGGALFFIPSTSAGFKPCSRSLTNDAGVPPISDWPLSSLRKPPLELANFLFFLFFSQWFRFGITEVVNIDQLFRTPRLKTPAVPSYSFANDVVMCFCRPSSFIASLIPSLKSHGRVGGGGGDISVCTLLGRIKFAFALKQLPALSSARIQILLVSII</sequence>
<dbReference type="GeneID" id="69024460"/>
<dbReference type="Proteomes" id="UP000002039">
    <property type="component" value="Unassembled WGS sequence"/>
</dbReference>
<evidence type="ECO:0000313" key="2">
    <source>
        <dbReference type="Proteomes" id="UP000002039"/>
    </source>
</evidence>
<gene>
    <name evidence="1" type="ORF">BDCG_01947</name>
</gene>
<dbReference type="RefSeq" id="XP_045274285.1">
    <property type="nucleotide sequence ID" value="XM_045417496.1"/>
</dbReference>
<protein>
    <submittedName>
        <fullName evidence="1">Uncharacterized protein</fullName>
    </submittedName>
</protein>
<keyword evidence="2" id="KW-1185">Reference proteome</keyword>
<evidence type="ECO:0000313" key="1">
    <source>
        <dbReference type="EMBL" id="EEQ86827.2"/>
    </source>
</evidence>
<reference evidence="2" key="1">
    <citation type="journal article" date="2015" name="PLoS Genet.">
        <title>The dynamic genome and transcriptome of the human fungal pathogen Blastomyces and close relative Emmonsia.</title>
        <authorList>
            <person name="Munoz J.F."/>
            <person name="Gauthier G.M."/>
            <person name="Desjardins C.A."/>
            <person name="Gallo J.E."/>
            <person name="Holder J."/>
            <person name="Sullivan T.D."/>
            <person name="Marty A.J."/>
            <person name="Carmen J.C."/>
            <person name="Chen Z."/>
            <person name="Ding L."/>
            <person name="Gujja S."/>
            <person name="Magrini V."/>
            <person name="Misas E."/>
            <person name="Mitreva M."/>
            <person name="Priest M."/>
            <person name="Saif S."/>
            <person name="Whiston E.A."/>
            <person name="Young S."/>
            <person name="Zeng Q."/>
            <person name="Goldman W.E."/>
            <person name="Mardis E.R."/>
            <person name="Taylor J.W."/>
            <person name="McEwen J.G."/>
            <person name="Clay O.K."/>
            <person name="Klein B.S."/>
            <person name="Cuomo C.A."/>
        </authorList>
    </citation>
    <scope>NUCLEOTIDE SEQUENCE [LARGE SCALE GENOMIC DNA]</scope>
    <source>
        <strain evidence="2">ER-3 / ATCC MYA-2586</strain>
    </source>
</reference>
<accession>A0ABM9YGP5</accession>
<dbReference type="EMBL" id="EQ999974">
    <property type="protein sequence ID" value="EEQ86827.2"/>
    <property type="molecule type" value="Genomic_DNA"/>
</dbReference>
<proteinExistence type="predicted"/>
<organism evidence="1 2">
    <name type="scientific">Ajellomyces dermatitidis (strain ER-3 / ATCC MYA-2586)</name>
    <name type="common">Blastomyces dermatitidis</name>
    <dbReference type="NCBI Taxonomy" id="559297"/>
    <lineage>
        <taxon>Eukaryota</taxon>
        <taxon>Fungi</taxon>
        <taxon>Dikarya</taxon>
        <taxon>Ascomycota</taxon>
        <taxon>Pezizomycotina</taxon>
        <taxon>Eurotiomycetes</taxon>
        <taxon>Eurotiomycetidae</taxon>
        <taxon>Onygenales</taxon>
        <taxon>Ajellomycetaceae</taxon>
        <taxon>Blastomyces</taxon>
    </lineage>
</organism>